<accession>A0A0F3KTZ1</accession>
<dbReference type="RefSeq" id="WP_045829259.1">
    <property type="nucleotide sequence ID" value="NZ_JZRB01000018.1"/>
</dbReference>
<reference evidence="1 2" key="1">
    <citation type="submission" date="2015-03" db="EMBL/GenBank/DDBJ databases">
        <title>Draft genome sequence of Luteibacter yeojuensis strain SU11.</title>
        <authorList>
            <person name="Sulaiman J."/>
            <person name="Priya K."/>
            <person name="Chan K.-G."/>
        </authorList>
    </citation>
    <scope>NUCLEOTIDE SEQUENCE [LARGE SCALE GENOMIC DNA]</scope>
    <source>
        <strain evidence="1 2">SU11</strain>
    </source>
</reference>
<sequence>MSLVRIFILHPSQPGNAWHVSEDGRDGESFRDGLVAMHAACDRARALEQLGFDVQVRQEGADGTWQIIRE</sequence>
<name>A0A0F3KTZ1_9GAMM</name>
<gene>
    <name evidence="1" type="ORF">VI08_09045</name>
</gene>
<dbReference type="Proteomes" id="UP000033651">
    <property type="component" value="Unassembled WGS sequence"/>
</dbReference>
<dbReference type="AlphaFoldDB" id="A0A0F3KTZ1"/>
<protein>
    <submittedName>
        <fullName evidence="1">Uncharacterized protein</fullName>
    </submittedName>
</protein>
<evidence type="ECO:0000313" key="2">
    <source>
        <dbReference type="Proteomes" id="UP000033651"/>
    </source>
</evidence>
<evidence type="ECO:0000313" key="1">
    <source>
        <dbReference type="EMBL" id="KJV34735.1"/>
    </source>
</evidence>
<organism evidence="1 2">
    <name type="scientific">Luteibacter yeojuensis</name>
    <dbReference type="NCBI Taxonomy" id="345309"/>
    <lineage>
        <taxon>Bacteria</taxon>
        <taxon>Pseudomonadati</taxon>
        <taxon>Pseudomonadota</taxon>
        <taxon>Gammaproteobacteria</taxon>
        <taxon>Lysobacterales</taxon>
        <taxon>Rhodanobacteraceae</taxon>
        <taxon>Luteibacter</taxon>
    </lineage>
</organism>
<dbReference type="OrthoDB" id="5959525at2"/>
<proteinExistence type="predicted"/>
<dbReference type="EMBL" id="JZRB01000018">
    <property type="protein sequence ID" value="KJV34735.1"/>
    <property type="molecule type" value="Genomic_DNA"/>
</dbReference>
<comment type="caution">
    <text evidence="1">The sequence shown here is derived from an EMBL/GenBank/DDBJ whole genome shotgun (WGS) entry which is preliminary data.</text>
</comment>
<keyword evidence="2" id="KW-1185">Reference proteome</keyword>